<protein>
    <recommendedName>
        <fullName evidence="3">histidine kinase</fullName>
        <ecNumber evidence="3">2.7.13.3</ecNumber>
    </recommendedName>
</protein>
<dbReference type="Gene3D" id="3.40.50.2300">
    <property type="match status" value="1"/>
</dbReference>
<keyword evidence="9" id="KW-0067">ATP-binding</keyword>
<dbReference type="Pfam" id="PF00072">
    <property type="entry name" value="Response_reg"/>
    <property type="match status" value="1"/>
</dbReference>
<evidence type="ECO:0000313" key="17">
    <source>
        <dbReference type="Proteomes" id="UP000269883"/>
    </source>
</evidence>
<evidence type="ECO:0000256" key="4">
    <source>
        <dbReference type="ARBA" id="ARBA00022553"/>
    </source>
</evidence>
<keyword evidence="10" id="KW-1133">Transmembrane helix</keyword>
<dbReference type="FunFam" id="3.30.565.10:FF:000010">
    <property type="entry name" value="Sensor histidine kinase RcsC"/>
    <property type="match status" value="1"/>
</dbReference>
<evidence type="ECO:0000256" key="1">
    <source>
        <dbReference type="ARBA" id="ARBA00000085"/>
    </source>
</evidence>
<dbReference type="SMART" id="SM00091">
    <property type="entry name" value="PAS"/>
    <property type="match status" value="3"/>
</dbReference>
<feature type="modified residue" description="4-aspartylphosphate" evidence="12">
    <location>
        <position position="894"/>
    </location>
</feature>
<feature type="domain" description="Histidine kinase" evidence="13">
    <location>
        <begin position="600"/>
        <end position="822"/>
    </location>
</feature>
<feature type="domain" description="PAS" evidence="15">
    <location>
        <begin position="34"/>
        <end position="93"/>
    </location>
</feature>
<dbReference type="InterPro" id="IPR004358">
    <property type="entry name" value="Sig_transdc_His_kin-like_C"/>
</dbReference>
<dbReference type="CDD" id="cd00082">
    <property type="entry name" value="HisKA"/>
    <property type="match status" value="1"/>
</dbReference>
<dbReference type="GO" id="GO:0005524">
    <property type="term" value="F:ATP binding"/>
    <property type="evidence" value="ECO:0007669"/>
    <property type="project" value="UniProtKB-KW"/>
</dbReference>
<dbReference type="SMART" id="SM00086">
    <property type="entry name" value="PAC"/>
    <property type="match status" value="2"/>
</dbReference>
<feature type="domain" description="Response regulatory" evidence="14">
    <location>
        <begin position="845"/>
        <end position="964"/>
    </location>
</feature>
<dbReference type="SMART" id="SM00065">
    <property type="entry name" value="GAF"/>
    <property type="match status" value="1"/>
</dbReference>
<evidence type="ECO:0000256" key="3">
    <source>
        <dbReference type="ARBA" id="ARBA00012438"/>
    </source>
</evidence>
<dbReference type="Gene3D" id="3.30.450.20">
    <property type="entry name" value="PAS domain"/>
    <property type="match status" value="3"/>
</dbReference>
<keyword evidence="11" id="KW-0472">Membrane</keyword>
<dbReference type="InterPro" id="IPR003018">
    <property type="entry name" value="GAF"/>
</dbReference>
<dbReference type="PROSITE" id="PS50109">
    <property type="entry name" value="HIS_KIN"/>
    <property type="match status" value="1"/>
</dbReference>
<feature type="domain" description="PAS" evidence="15">
    <location>
        <begin position="460"/>
        <end position="530"/>
    </location>
</feature>
<evidence type="ECO:0000256" key="12">
    <source>
        <dbReference type="PROSITE-ProRule" id="PRU00169"/>
    </source>
</evidence>
<dbReference type="AlphaFoldDB" id="A0A2Z6AZ30"/>
<dbReference type="KEGG" id="dfl:DFE_1788"/>
<evidence type="ECO:0000256" key="8">
    <source>
        <dbReference type="ARBA" id="ARBA00022777"/>
    </source>
</evidence>
<keyword evidence="17" id="KW-1185">Reference proteome</keyword>
<dbReference type="Pfam" id="PF13426">
    <property type="entry name" value="PAS_9"/>
    <property type="match status" value="2"/>
</dbReference>
<evidence type="ECO:0000313" key="16">
    <source>
        <dbReference type="EMBL" id="BBD08514.1"/>
    </source>
</evidence>
<dbReference type="Gene3D" id="1.10.287.130">
    <property type="match status" value="1"/>
</dbReference>
<dbReference type="InterPro" id="IPR029016">
    <property type="entry name" value="GAF-like_dom_sf"/>
</dbReference>
<keyword evidence="7" id="KW-0547">Nucleotide-binding</keyword>
<dbReference type="InterPro" id="IPR036890">
    <property type="entry name" value="HATPase_C_sf"/>
</dbReference>
<name>A0A2Z6AZ30_9BACT</name>
<dbReference type="SUPFAM" id="SSF47384">
    <property type="entry name" value="Homodimeric domain of signal transducing histidine kinase"/>
    <property type="match status" value="1"/>
</dbReference>
<organism evidence="16 17">
    <name type="scientific">Desulfovibrio ferrophilus</name>
    <dbReference type="NCBI Taxonomy" id="241368"/>
    <lineage>
        <taxon>Bacteria</taxon>
        <taxon>Pseudomonadati</taxon>
        <taxon>Thermodesulfobacteriota</taxon>
        <taxon>Desulfovibrionia</taxon>
        <taxon>Desulfovibrionales</taxon>
        <taxon>Desulfovibrionaceae</taxon>
        <taxon>Desulfovibrio</taxon>
    </lineage>
</organism>
<reference evidence="16 17" key="1">
    <citation type="journal article" date="2018" name="Sci. Adv.">
        <title>Multi-heme cytochromes provide a pathway for survival in energy-limited environments.</title>
        <authorList>
            <person name="Deng X."/>
            <person name="Dohmae N."/>
            <person name="Nealson K.H."/>
            <person name="Hashimoto K."/>
            <person name="Okamoto A."/>
        </authorList>
    </citation>
    <scope>NUCLEOTIDE SEQUENCE [LARGE SCALE GENOMIC DNA]</scope>
    <source>
        <strain evidence="16 17">IS5</strain>
    </source>
</reference>
<dbReference type="PROSITE" id="PS50110">
    <property type="entry name" value="RESPONSE_REGULATORY"/>
    <property type="match status" value="1"/>
</dbReference>
<dbReference type="SMART" id="SM00387">
    <property type="entry name" value="HATPase_c"/>
    <property type="match status" value="1"/>
</dbReference>
<dbReference type="InterPro" id="IPR003594">
    <property type="entry name" value="HATPase_dom"/>
</dbReference>
<dbReference type="SUPFAM" id="SSF55781">
    <property type="entry name" value="GAF domain-like"/>
    <property type="match status" value="1"/>
</dbReference>
<dbReference type="InterPro" id="IPR035965">
    <property type="entry name" value="PAS-like_dom_sf"/>
</dbReference>
<evidence type="ECO:0000256" key="11">
    <source>
        <dbReference type="ARBA" id="ARBA00023136"/>
    </source>
</evidence>
<evidence type="ECO:0000256" key="9">
    <source>
        <dbReference type="ARBA" id="ARBA00022840"/>
    </source>
</evidence>
<dbReference type="CDD" id="cd00130">
    <property type="entry name" value="PAS"/>
    <property type="match status" value="2"/>
</dbReference>
<dbReference type="Gene3D" id="3.30.450.40">
    <property type="match status" value="1"/>
</dbReference>
<keyword evidence="4 12" id="KW-0597">Phosphoprotein</keyword>
<keyword evidence="6" id="KW-0812">Transmembrane</keyword>
<dbReference type="OrthoDB" id="9796457at2"/>
<keyword evidence="8 16" id="KW-0418">Kinase</keyword>
<dbReference type="EC" id="2.7.13.3" evidence="3"/>
<comment type="catalytic activity">
    <reaction evidence="1">
        <text>ATP + protein L-histidine = ADP + protein N-phospho-L-histidine.</text>
        <dbReference type="EC" id="2.7.13.3"/>
    </reaction>
</comment>
<dbReference type="Proteomes" id="UP000269883">
    <property type="component" value="Chromosome"/>
</dbReference>
<sequence>MTAPANKQIHKEPLDELRSAKERIRALEKSLSHENSQFRVLFDGIEDAVFVFPVLPDGTRGQFIDVNEAACKRLGYTREEMLGMSLTDIDAPEIQPLVPSVANRYGLTPTAIFETIHVAKNGTRIPVEVSARKFQYEGSDAIMGIARDISIRKRSEELRTRALHQSEYTQNLLFEILSKANRAKNSEELLESIHDLLRQEMDADNLYVAMINKQRQTLEFIYCRDETIDSCPVVEDIFDPENKRLSLMPLREQRPVLIGKKQMLEMIAAGDLHVHGELPESWLGLPLRVKGETVGTLVVQHYTKANAYSDTEVKLLAACSEQIAIALERGIHEDISKTSKDVVEHIPAGLFIYQYQPPDRLYLEYANPEAEKLTKITLTEWKGKEFNELWPHANRMGITESFLSPIRTGRDYITEEVSYQDSRIKGAYKVRTFFLPGDRLGVTFEDITRQKIAEAAIRESEEQYRAFFESSHSVMLMVDPQTGEIYDANPAAERYYGYERDTLKTMTVPDINPMPQEQIRELMSKAEQNGRLQFILKHKLSSGELRDVEVFSGPIEVKGKQLLFSIIHDITERTKAENQLQKAMQSAEDANRAKTEFLANMSHEIRTPLNGILGMLQLMETTGLDKEQAQYIESALASGRNLTLLLGDLLDLSRIEAGAADLLRHKFKLSELLESIRATFDLIAKDRGLEFSILLENDIPDTMEGDATRLRQVLFNLLGNALKFTMSGSIRVRISRLTPPGPDQCRLLFEVADTGIGIPDDKINSIFDAFTQVQSDLTRPYQGAGLGLRIVRRLSELMGGTLAVDSTVNKGTTFYFSVPLYCETCESTEPEIQPRQSLPAPRQLRILFAEDDRVNSTAIAHFLKKLGHHAEGVENGREAIKKLKQSDYHCVLMDIQMPIMDGIQATQAIRADNSLGAKTKIPIIALTAHALVGDREQFLKAGMDDYLPKPLDFDLLREKLLKIGDKTDAPE</sequence>
<proteinExistence type="predicted"/>
<evidence type="ECO:0000256" key="2">
    <source>
        <dbReference type="ARBA" id="ARBA00004370"/>
    </source>
</evidence>
<dbReference type="PRINTS" id="PR00344">
    <property type="entry name" value="BCTRLSENSOR"/>
</dbReference>
<dbReference type="NCBIfam" id="TIGR00229">
    <property type="entry name" value="sensory_box"/>
    <property type="match status" value="2"/>
</dbReference>
<dbReference type="SUPFAM" id="SSF52172">
    <property type="entry name" value="CheY-like"/>
    <property type="match status" value="1"/>
</dbReference>
<dbReference type="InterPro" id="IPR003661">
    <property type="entry name" value="HisK_dim/P_dom"/>
</dbReference>
<dbReference type="GO" id="GO:0000155">
    <property type="term" value="F:phosphorelay sensor kinase activity"/>
    <property type="evidence" value="ECO:0007669"/>
    <property type="project" value="InterPro"/>
</dbReference>
<dbReference type="InterPro" id="IPR001610">
    <property type="entry name" value="PAC"/>
</dbReference>
<dbReference type="Pfam" id="PF02518">
    <property type="entry name" value="HATPase_c"/>
    <property type="match status" value="1"/>
</dbReference>
<dbReference type="InterPro" id="IPR005467">
    <property type="entry name" value="His_kinase_dom"/>
</dbReference>
<dbReference type="PANTHER" id="PTHR45339:SF3">
    <property type="entry name" value="HISTIDINE KINASE"/>
    <property type="match status" value="1"/>
</dbReference>
<comment type="subcellular location">
    <subcellularLocation>
        <location evidence="2">Membrane</location>
    </subcellularLocation>
</comment>
<evidence type="ECO:0000256" key="7">
    <source>
        <dbReference type="ARBA" id="ARBA00022741"/>
    </source>
</evidence>
<dbReference type="PANTHER" id="PTHR45339">
    <property type="entry name" value="HYBRID SIGNAL TRANSDUCTION HISTIDINE KINASE J"/>
    <property type="match status" value="1"/>
</dbReference>
<dbReference type="SUPFAM" id="SSF55874">
    <property type="entry name" value="ATPase domain of HSP90 chaperone/DNA topoisomerase II/histidine kinase"/>
    <property type="match status" value="1"/>
</dbReference>
<dbReference type="InterPro" id="IPR000014">
    <property type="entry name" value="PAS"/>
</dbReference>
<dbReference type="CDD" id="cd17546">
    <property type="entry name" value="REC_hyHK_CKI1_RcsC-like"/>
    <property type="match status" value="1"/>
</dbReference>
<dbReference type="CDD" id="cd16922">
    <property type="entry name" value="HATPase_EvgS-ArcB-TorS-like"/>
    <property type="match status" value="1"/>
</dbReference>
<dbReference type="InterPro" id="IPR036097">
    <property type="entry name" value="HisK_dim/P_sf"/>
</dbReference>
<dbReference type="SUPFAM" id="SSF55785">
    <property type="entry name" value="PYP-like sensor domain (PAS domain)"/>
    <property type="match status" value="3"/>
</dbReference>
<dbReference type="RefSeq" id="WP_126378672.1">
    <property type="nucleotide sequence ID" value="NZ_AP017378.1"/>
</dbReference>
<evidence type="ECO:0000259" key="14">
    <source>
        <dbReference type="PROSITE" id="PS50110"/>
    </source>
</evidence>
<evidence type="ECO:0000256" key="10">
    <source>
        <dbReference type="ARBA" id="ARBA00022989"/>
    </source>
</evidence>
<evidence type="ECO:0000259" key="15">
    <source>
        <dbReference type="PROSITE" id="PS50112"/>
    </source>
</evidence>
<accession>A0A2Z6AZ30</accession>
<dbReference type="Pfam" id="PF13185">
    <property type="entry name" value="GAF_2"/>
    <property type="match status" value="1"/>
</dbReference>
<dbReference type="Gene3D" id="3.30.565.10">
    <property type="entry name" value="Histidine kinase-like ATPase, C-terminal domain"/>
    <property type="match status" value="1"/>
</dbReference>
<dbReference type="Pfam" id="PF00512">
    <property type="entry name" value="HisKA"/>
    <property type="match status" value="1"/>
</dbReference>
<dbReference type="GO" id="GO:0016020">
    <property type="term" value="C:membrane"/>
    <property type="evidence" value="ECO:0007669"/>
    <property type="project" value="UniProtKB-SubCell"/>
</dbReference>
<evidence type="ECO:0000259" key="13">
    <source>
        <dbReference type="PROSITE" id="PS50109"/>
    </source>
</evidence>
<dbReference type="FunFam" id="1.10.287.130:FF:000004">
    <property type="entry name" value="Ethylene receptor 1"/>
    <property type="match status" value="1"/>
</dbReference>
<dbReference type="SMART" id="SM00448">
    <property type="entry name" value="REC"/>
    <property type="match status" value="1"/>
</dbReference>
<dbReference type="EMBL" id="AP017378">
    <property type="protein sequence ID" value="BBD08514.1"/>
    <property type="molecule type" value="Genomic_DNA"/>
</dbReference>
<evidence type="ECO:0000256" key="6">
    <source>
        <dbReference type="ARBA" id="ARBA00022692"/>
    </source>
</evidence>
<dbReference type="InterPro" id="IPR001789">
    <property type="entry name" value="Sig_transdc_resp-reg_receiver"/>
</dbReference>
<keyword evidence="5" id="KW-0808">Transferase</keyword>
<dbReference type="PROSITE" id="PS50112">
    <property type="entry name" value="PAS"/>
    <property type="match status" value="2"/>
</dbReference>
<dbReference type="SMART" id="SM00388">
    <property type="entry name" value="HisKA"/>
    <property type="match status" value="1"/>
</dbReference>
<dbReference type="InterPro" id="IPR011006">
    <property type="entry name" value="CheY-like_superfamily"/>
</dbReference>
<evidence type="ECO:0000256" key="5">
    <source>
        <dbReference type="ARBA" id="ARBA00022679"/>
    </source>
</evidence>
<gene>
    <name evidence="16" type="ORF">DFE_1788</name>
</gene>